<evidence type="ECO:0000313" key="5">
    <source>
        <dbReference type="Proteomes" id="UP000789572"/>
    </source>
</evidence>
<dbReference type="Pfam" id="PF08423">
    <property type="entry name" value="Rad51"/>
    <property type="match status" value="1"/>
</dbReference>
<protein>
    <submittedName>
        <fullName evidence="4">1280_t:CDS:1</fullName>
    </submittedName>
</protein>
<dbReference type="InterPro" id="IPR013632">
    <property type="entry name" value="Rad51_C"/>
</dbReference>
<dbReference type="GO" id="GO:0005815">
    <property type="term" value="C:microtubule organizing center"/>
    <property type="evidence" value="ECO:0007669"/>
    <property type="project" value="TreeGrafter"/>
</dbReference>
<dbReference type="GO" id="GO:0007131">
    <property type="term" value="P:reciprocal meiotic recombination"/>
    <property type="evidence" value="ECO:0007669"/>
    <property type="project" value="TreeGrafter"/>
</dbReference>
<evidence type="ECO:0000313" key="4">
    <source>
        <dbReference type="EMBL" id="CAG8511331.1"/>
    </source>
</evidence>
<dbReference type="Proteomes" id="UP000789572">
    <property type="component" value="Unassembled WGS sequence"/>
</dbReference>
<evidence type="ECO:0000259" key="3">
    <source>
        <dbReference type="PROSITE" id="PS50162"/>
    </source>
</evidence>
<dbReference type="PANTHER" id="PTHR46457:SF1">
    <property type="entry name" value="DNA REPAIR PROTEIN RAD51 HOMOLOG 4"/>
    <property type="match status" value="1"/>
</dbReference>
<dbReference type="GO" id="GO:0000400">
    <property type="term" value="F:four-way junction DNA binding"/>
    <property type="evidence" value="ECO:0007669"/>
    <property type="project" value="TreeGrafter"/>
</dbReference>
<dbReference type="GO" id="GO:0042148">
    <property type="term" value="P:DNA strand invasion"/>
    <property type="evidence" value="ECO:0007669"/>
    <property type="project" value="TreeGrafter"/>
</dbReference>
<dbReference type="Gene3D" id="3.40.50.300">
    <property type="entry name" value="P-loop containing nucleotide triphosphate hydrolases"/>
    <property type="match status" value="1"/>
</dbReference>
<accession>A0A9N8ZY83</accession>
<dbReference type="PROSITE" id="PS50162">
    <property type="entry name" value="RECA_2"/>
    <property type="match status" value="1"/>
</dbReference>
<dbReference type="GO" id="GO:0000724">
    <property type="term" value="P:double-strand break repair via homologous recombination"/>
    <property type="evidence" value="ECO:0007669"/>
    <property type="project" value="TreeGrafter"/>
</dbReference>
<sequence length="416" mass="46401">MFTTQYYGSHYADIIQKLLTLGIKTERDLLFAKDEFILSKTDISPEDYYEFKREVIATCKVPVKRGSSLIEEHQRSLTSTGCIGLDNILEGGLPIGEITDISGAAGTGKTQLAHFISLATITSSFFSTADPPFSTSCTLTPTLSSVIYIDTTSSFHPTRIRDLYLHSDKFADLRDIGVGVDVVLSRLKIHRCFDVYDVLETVESIRKELELRIGDEKQIVEVDDGTEDGVEDGVEDEKQVKNEKLACGQEGLWDEREEETNVLAKNSKGNGKEHGETKYFYGQLKLIVIDSVSAVLSGLLQTSHSQGYSLMMTLAQMLQHMARMYNILILTVTSCVSSQTVKTLSAFPAVDTKPALGTTWTHLPSLQLYLSRCADEERVYTNRDGEGITVQPRVCEVLRARTGVMGLWCLVYMVRW</sequence>
<name>A0A9N8ZY83_9GLOM</name>
<comment type="caution">
    <text evidence="4">The sequence shown here is derived from an EMBL/GenBank/DDBJ whole genome shotgun (WGS) entry which is preliminary data.</text>
</comment>
<keyword evidence="2" id="KW-0539">Nucleus</keyword>
<organism evidence="4 5">
    <name type="scientific">Paraglomus occultum</name>
    <dbReference type="NCBI Taxonomy" id="144539"/>
    <lineage>
        <taxon>Eukaryota</taxon>
        <taxon>Fungi</taxon>
        <taxon>Fungi incertae sedis</taxon>
        <taxon>Mucoromycota</taxon>
        <taxon>Glomeromycotina</taxon>
        <taxon>Glomeromycetes</taxon>
        <taxon>Paraglomerales</taxon>
        <taxon>Paraglomeraceae</taxon>
        <taxon>Paraglomus</taxon>
    </lineage>
</organism>
<dbReference type="GO" id="GO:0033063">
    <property type="term" value="C:Rad51B-Rad51C-Rad51D-XRCC2 complex"/>
    <property type="evidence" value="ECO:0007669"/>
    <property type="project" value="TreeGrafter"/>
</dbReference>
<dbReference type="EMBL" id="CAJVPJ010000321">
    <property type="protein sequence ID" value="CAG8511331.1"/>
    <property type="molecule type" value="Genomic_DNA"/>
</dbReference>
<dbReference type="InterPro" id="IPR051988">
    <property type="entry name" value="HRR_RAD51_Paralog"/>
</dbReference>
<dbReference type="PANTHER" id="PTHR46457">
    <property type="entry name" value="DNA REPAIR PROTEIN RAD51 HOMOLOG 4"/>
    <property type="match status" value="1"/>
</dbReference>
<dbReference type="InterPro" id="IPR020588">
    <property type="entry name" value="RecA_ATP-bd"/>
</dbReference>
<dbReference type="InterPro" id="IPR027417">
    <property type="entry name" value="P-loop_NTPase"/>
</dbReference>
<dbReference type="AlphaFoldDB" id="A0A9N8ZY83"/>
<comment type="subcellular location">
    <subcellularLocation>
        <location evidence="1">Nucleus</location>
    </subcellularLocation>
</comment>
<reference evidence="4" key="1">
    <citation type="submission" date="2021-06" db="EMBL/GenBank/DDBJ databases">
        <authorList>
            <person name="Kallberg Y."/>
            <person name="Tangrot J."/>
            <person name="Rosling A."/>
        </authorList>
    </citation>
    <scope>NUCLEOTIDE SEQUENCE</scope>
    <source>
        <strain evidence="4">IA702</strain>
    </source>
</reference>
<dbReference type="GO" id="GO:0005524">
    <property type="term" value="F:ATP binding"/>
    <property type="evidence" value="ECO:0007669"/>
    <property type="project" value="InterPro"/>
</dbReference>
<dbReference type="GO" id="GO:0005657">
    <property type="term" value="C:replication fork"/>
    <property type="evidence" value="ECO:0007669"/>
    <property type="project" value="TreeGrafter"/>
</dbReference>
<keyword evidence="5" id="KW-1185">Reference proteome</keyword>
<feature type="domain" description="RecA family profile 1" evidence="3">
    <location>
        <begin position="74"/>
        <end position="335"/>
    </location>
</feature>
<dbReference type="SUPFAM" id="SSF52540">
    <property type="entry name" value="P-loop containing nucleoside triphosphate hydrolases"/>
    <property type="match status" value="1"/>
</dbReference>
<dbReference type="OrthoDB" id="336321at2759"/>
<evidence type="ECO:0000256" key="1">
    <source>
        <dbReference type="ARBA" id="ARBA00004123"/>
    </source>
</evidence>
<proteinExistence type="predicted"/>
<gene>
    <name evidence="4" type="ORF">POCULU_LOCUS3087</name>
</gene>
<evidence type="ECO:0000256" key="2">
    <source>
        <dbReference type="ARBA" id="ARBA00023242"/>
    </source>
</evidence>
<dbReference type="GO" id="GO:0000723">
    <property type="term" value="P:telomere maintenance"/>
    <property type="evidence" value="ECO:0007669"/>
    <property type="project" value="TreeGrafter"/>
</dbReference>
<dbReference type="GO" id="GO:0003697">
    <property type="term" value="F:single-stranded DNA binding"/>
    <property type="evidence" value="ECO:0007669"/>
    <property type="project" value="TreeGrafter"/>
</dbReference>
<dbReference type="GO" id="GO:0140664">
    <property type="term" value="F:ATP-dependent DNA damage sensor activity"/>
    <property type="evidence" value="ECO:0007669"/>
    <property type="project" value="InterPro"/>
</dbReference>